<dbReference type="EMBL" id="JARKIB010000229">
    <property type="protein sequence ID" value="KAJ7721470.1"/>
    <property type="molecule type" value="Genomic_DNA"/>
</dbReference>
<evidence type="ECO:0000313" key="3">
    <source>
        <dbReference type="EMBL" id="KAJ7721470.1"/>
    </source>
</evidence>
<evidence type="ECO:0000313" key="4">
    <source>
        <dbReference type="Proteomes" id="UP001215598"/>
    </source>
</evidence>
<proteinExistence type="predicted"/>
<feature type="domain" description="DUF6699" evidence="2">
    <location>
        <begin position="141"/>
        <end position="286"/>
    </location>
</feature>
<dbReference type="AlphaFoldDB" id="A0AAD7MKL3"/>
<comment type="caution">
    <text evidence="3">The sequence shown here is derived from an EMBL/GenBank/DDBJ whole genome shotgun (WGS) entry which is preliminary data.</text>
</comment>
<name>A0AAD7MKL3_9AGAR</name>
<gene>
    <name evidence="3" type="ORF">B0H16DRAFT_366457</name>
</gene>
<dbReference type="Proteomes" id="UP001215598">
    <property type="component" value="Unassembled WGS sequence"/>
</dbReference>
<sequence>MQRQRRARRLPNPRSVPQYNGSGFIPPIRAPAFFPGLPPCNATPGMPCIPASGAGNLSPPSAMGWQQHLATHFMQMPTPANTPAWPELPAVPLEEGVVALPADTLHWTPGTFPPQPFGTPVPLHVHPSLIPNPINPTIPQLQWDVIHAPELARLYTGRGIVKKPSLKDTAVFPNAEKIWICADEMNCPILGYWMQVWGAIIVDKPKGIKVLDLLDAVQAYFMTPLNRRDLRLIRGSRSPINPSPFEPLRNAAYRRADEGYALPDYSVQEFKRVDVLGAFRGWGGVRPVVFRDGSWRLFLTLLPYAVPRVTQLAP</sequence>
<organism evidence="3 4">
    <name type="scientific">Mycena metata</name>
    <dbReference type="NCBI Taxonomy" id="1033252"/>
    <lineage>
        <taxon>Eukaryota</taxon>
        <taxon>Fungi</taxon>
        <taxon>Dikarya</taxon>
        <taxon>Basidiomycota</taxon>
        <taxon>Agaricomycotina</taxon>
        <taxon>Agaricomycetes</taxon>
        <taxon>Agaricomycetidae</taxon>
        <taxon>Agaricales</taxon>
        <taxon>Marasmiineae</taxon>
        <taxon>Mycenaceae</taxon>
        <taxon>Mycena</taxon>
    </lineage>
</organism>
<dbReference type="InterPro" id="IPR046522">
    <property type="entry name" value="DUF6699"/>
</dbReference>
<reference evidence="3" key="1">
    <citation type="submission" date="2023-03" db="EMBL/GenBank/DDBJ databases">
        <title>Massive genome expansion in bonnet fungi (Mycena s.s.) driven by repeated elements and novel gene families across ecological guilds.</title>
        <authorList>
            <consortium name="Lawrence Berkeley National Laboratory"/>
            <person name="Harder C.B."/>
            <person name="Miyauchi S."/>
            <person name="Viragh M."/>
            <person name="Kuo A."/>
            <person name="Thoen E."/>
            <person name="Andreopoulos B."/>
            <person name="Lu D."/>
            <person name="Skrede I."/>
            <person name="Drula E."/>
            <person name="Henrissat B."/>
            <person name="Morin E."/>
            <person name="Kohler A."/>
            <person name="Barry K."/>
            <person name="LaButti K."/>
            <person name="Morin E."/>
            <person name="Salamov A."/>
            <person name="Lipzen A."/>
            <person name="Mereny Z."/>
            <person name="Hegedus B."/>
            <person name="Baldrian P."/>
            <person name="Stursova M."/>
            <person name="Weitz H."/>
            <person name="Taylor A."/>
            <person name="Grigoriev I.V."/>
            <person name="Nagy L.G."/>
            <person name="Martin F."/>
            <person name="Kauserud H."/>
        </authorList>
    </citation>
    <scope>NUCLEOTIDE SEQUENCE</scope>
    <source>
        <strain evidence="3">CBHHK182m</strain>
    </source>
</reference>
<accession>A0AAD7MKL3</accession>
<feature type="region of interest" description="Disordered" evidence="1">
    <location>
        <begin position="1"/>
        <end position="21"/>
    </location>
</feature>
<evidence type="ECO:0000256" key="1">
    <source>
        <dbReference type="SAM" id="MobiDB-lite"/>
    </source>
</evidence>
<dbReference type="Pfam" id="PF20415">
    <property type="entry name" value="DUF6699"/>
    <property type="match status" value="1"/>
</dbReference>
<feature type="compositionally biased region" description="Basic residues" evidence="1">
    <location>
        <begin position="1"/>
        <end position="11"/>
    </location>
</feature>
<keyword evidence="4" id="KW-1185">Reference proteome</keyword>
<evidence type="ECO:0000259" key="2">
    <source>
        <dbReference type="Pfam" id="PF20415"/>
    </source>
</evidence>
<protein>
    <recommendedName>
        <fullName evidence="2">DUF6699 domain-containing protein</fullName>
    </recommendedName>
</protein>